<dbReference type="AlphaFoldDB" id="A0A0C3NY73"/>
<dbReference type="Proteomes" id="UP000054217">
    <property type="component" value="Unassembled WGS sequence"/>
</dbReference>
<proteinExistence type="predicted"/>
<evidence type="ECO:0000313" key="2">
    <source>
        <dbReference type="Proteomes" id="UP000054217"/>
    </source>
</evidence>
<evidence type="ECO:0000313" key="1">
    <source>
        <dbReference type="EMBL" id="KIO00104.1"/>
    </source>
</evidence>
<reference evidence="2" key="2">
    <citation type="submission" date="2015-01" db="EMBL/GenBank/DDBJ databases">
        <title>Evolutionary Origins and Diversification of the Mycorrhizal Mutualists.</title>
        <authorList>
            <consortium name="DOE Joint Genome Institute"/>
            <consortium name="Mycorrhizal Genomics Consortium"/>
            <person name="Kohler A."/>
            <person name="Kuo A."/>
            <person name="Nagy L.G."/>
            <person name="Floudas D."/>
            <person name="Copeland A."/>
            <person name="Barry K.W."/>
            <person name="Cichocki N."/>
            <person name="Veneault-Fourrey C."/>
            <person name="LaButti K."/>
            <person name="Lindquist E.A."/>
            <person name="Lipzen A."/>
            <person name="Lundell T."/>
            <person name="Morin E."/>
            <person name="Murat C."/>
            <person name="Riley R."/>
            <person name="Ohm R."/>
            <person name="Sun H."/>
            <person name="Tunlid A."/>
            <person name="Henrissat B."/>
            <person name="Grigoriev I.V."/>
            <person name="Hibbett D.S."/>
            <person name="Martin F."/>
        </authorList>
    </citation>
    <scope>NUCLEOTIDE SEQUENCE [LARGE SCALE GENOMIC DNA]</scope>
    <source>
        <strain evidence="2">Marx 270</strain>
    </source>
</reference>
<protein>
    <submittedName>
        <fullName evidence="1">Uncharacterized protein</fullName>
    </submittedName>
</protein>
<keyword evidence="2" id="KW-1185">Reference proteome</keyword>
<gene>
    <name evidence="1" type="ORF">M404DRAFT_1004208</name>
</gene>
<reference evidence="1 2" key="1">
    <citation type="submission" date="2014-04" db="EMBL/GenBank/DDBJ databases">
        <authorList>
            <consortium name="DOE Joint Genome Institute"/>
            <person name="Kuo A."/>
            <person name="Kohler A."/>
            <person name="Costa M.D."/>
            <person name="Nagy L.G."/>
            <person name="Floudas D."/>
            <person name="Copeland A."/>
            <person name="Barry K.W."/>
            <person name="Cichocki N."/>
            <person name="Veneault-Fourrey C."/>
            <person name="LaButti K."/>
            <person name="Lindquist E.A."/>
            <person name="Lipzen A."/>
            <person name="Lundell T."/>
            <person name="Morin E."/>
            <person name="Murat C."/>
            <person name="Sun H."/>
            <person name="Tunlid A."/>
            <person name="Henrissat B."/>
            <person name="Grigoriev I.V."/>
            <person name="Hibbett D.S."/>
            <person name="Martin F."/>
            <person name="Nordberg H.P."/>
            <person name="Cantor M.N."/>
            <person name="Hua S.X."/>
        </authorList>
    </citation>
    <scope>NUCLEOTIDE SEQUENCE [LARGE SCALE GENOMIC DNA]</scope>
    <source>
        <strain evidence="1 2">Marx 270</strain>
    </source>
</reference>
<accession>A0A0C3NY73</accession>
<dbReference type="InParanoid" id="A0A0C3NY73"/>
<dbReference type="HOGENOM" id="CLU_2923606_0_0_1"/>
<sequence>MTHWSDQISLGACDFCCYDFNHPPIIEQVLNMRVVYLLRHTRAFHRLRDSTATILVPLLHM</sequence>
<dbReference type="EMBL" id="KN831999">
    <property type="protein sequence ID" value="KIO00104.1"/>
    <property type="molecule type" value="Genomic_DNA"/>
</dbReference>
<name>A0A0C3NY73_PISTI</name>
<organism evidence="1 2">
    <name type="scientific">Pisolithus tinctorius Marx 270</name>
    <dbReference type="NCBI Taxonomy" id="870435"/>
    <lineage>
        <taxon>Eukaryota</taxon>
        <taxon>Fungi</taxon>
        <taxon>Dikarya</taxon>
        <taxon>Basidiomycota</taxon>
        <taxon>Agaricomycotina</taxon>
        <taxon>Agaricomycetes</taxon>
        <taxon>Agaricomycetidae</taxon>
        <taxon>Boletales</taxon>
        <taxon>Sclerodermatineae</taxon>
        <taxon>Pisolithaceae</taxon>
        <taxon>Pisolithus</taxon>
    </lineage>
</organism>